<keyword evidence="1" id="KW-0808">Transferase</keyword>
<dbReference type="Gene3D" id="3.40.50.620">
    <property type="entry name" value="HUPs"/>
    <property type="match status" value="1"/>
</dbReference>
<dbReference type="PANTHER" id="PTHR21342">
    <property type="entry name" value="PHOSPHOPANTETHEINE ADENYLYLTRANSFERASE"/>
    <property type="match status" value="1"/>
</dbReference>
<evidence type="ECO:0000313" key="5">
    <source>
        <dbReference type="Proteomes" id="UP001163947"/>
    </source>
</evidence>
<gene>
    <name evidence="4" type="ORF">OCS65_29340</name>
</gene>
<proteinExistence type="predicted"/>
<dbReference type="RefSeq" id="WP_006553299.1">
    <property type="nucleotide sequence ID" value="NZ_CP106984.1"/>
</dbReference>
<dbReference type="Proteomes" id="UP001163947">
    <property type="component" value="Plasmid pN1"/>
</dbReference>
<dbReference type="EMBL" id="CP106984">
    <property type="protein sequence ID" value="UYF97357.1"/>
    <property type="molecule type" value="Genomic_DNA"/>
</dbReference>
<evidence type="ECO:0000259" key="3">
    <source>
        <dbReference type="Pfam" id="PF01467"/>
    </source>
</evidence>
<dbReference type="InterPro" id="IPR014729">
    <property type="entry name" value="Rossmann-like_a/b/a_fold"/>
</dbReference>
<dbReference type="GO" id="GO:0016779">
    <property type="term" value="F:nucleotidyltransferase activity"/>
    <property type="evidence" value="ECO:0007669"/>
    <property type="project" value="UniProtKB-KW"/>
</dbReference>
<dbReference type="NCBIfam" id="TIGR00125">
    <property type="entry name" value="cyt_tran_rel"/>
    <property type="match status" value="1"/>
</dbReference>
<protein>
    <submittedName>
        <fullName evidence="4">Adenylyltransferase/cytidyltransferase family protein</fullName>
    </submittedName>
</protein>
<dbReference type="Pfam" id="PF01467">
    <property type="entry name" value="CTP_transf_like"/>
    <property type="match status" value="1"/>
</dbReference>
<geneLocation type="plasmid" evidence="4 5">
    <name>pN1</name>
</geneLocation>
<keyword evidence="2 4" id="KW-0548">Nucleotidyltransferase</keyword>
<evidence type="ECO:0000256" key="2">
    <source>
        <dbReference type="ARBA" id="ARBA00022695"/>
    </source>
</evidence>
<dbReference type="AlphaFoldDB" id="A0AA46PU54"/>
<keyword evidence="4" id="KW-0614">Plasmid</keyword>
<accession>A0AA46PU54</accession>
<feature type="domain" description="Cytidyltransferase-like" evidence="3">
    <location>
        <begin position="8"/>
        <end position="144"/>
    </location>
</feature>
<evidence type="ECO:0000313" key="4">
    <source>
        <dbReference type="EMBL" id="UYF97357.1"/>
    </source>
</evidence>
<name>A0AA46PU54_9NOCA</name>
<dbReference type="InterPro" id="IPR004821">
    <property type="entry name" value="Cyt_trans-like"/>
</dbReference>
<evidence type="ECO:0000256" key="1">
    <source>
        <dbReference type="ARBA" id="ARBA00022679"/>
    </source>
</evidence>
<dbReference type="SUPFAM" id="SSF52374">
    <property type="entry name" value="Nucleotidylyl transferase"/>
    <property type="match status" value="1"/>
</dbReference>
<sequence>MTEFGCVTGRFQPVHNQHMELFEIALNECDHLVVAITNPDPSAHHEEASSAHRHTRAANPFTYFERARLLDAALTDHVRAGRVTIVPFDLTQPQLWPQYVPHSARHFVRVFSDWEHDKARWLAQAGYAVTVVDGDPVTKLNATDIRQAMLAGDDSWRHHVPAATVALLSELIATSVLEEQP</sequence>
<dbReference type="PANTHER" id="PTHR21342:SF0">
    <property type="entry name" value="BIFUNCTIONAL NMN ADENYLYLTRANSFERASE_NUDIX HYDROLASE"/>
    <property type="match status" value="1"/>
</dbReference>
<reference evidence="4" key="1">
    <citation type="submission" date="2022-09" db="EMBL/GenBank/DDBJ databases">
        <title>The genome sequence of Rhodococcus aetherivorans N1.</title>
        <authorList>
            <person name="Jiang W."/>
        </authorList>
    </citation>
    <scope>NUCLEOTIDE SEQUENCE</scope>
    <source>
        <strain evidence="4">N1</strain>
        <plasmid evidence="4">pN1</plasmid>
    </source>
</reference>
<dbReference type="GeneID" id="83624615"/>
<organism evidence="4 5">
    <name type="scientific">Rhodococcus aetherivorans</name>
    <dbReference type="NCBI Taxonomy" id="191292"/>
    <lineage>
        <taxon>Bacteria</taxon>
        <taxon>Bacillati</taxon>
        <taxon>Actinomycetota</taxon>
        <taxon>Actinomycetes</taxon>
        <taxon>Mycobacteriales</taxon>
        <taxon>Nocardiaceae</taxon>
        <taxon>Rhodococcus</taxon>
    </lineage>
</organism>